<evidence type="ECO:0000256" key="1">
    <source>
        <dbReference type="SAM" id="Phobius"/>
    </source>
</evidence>
<keyword evidence="1" id="KW-0812">Transmembrane</keyword>
<protein>
    <recommendedName>
        <fullName evidence="4">Polysaccharide biosynthesis protein</fullName>
    </recommendedName>
</protein>
<feature type="transmembrane region" description="Helical" evidence="1">
    <location>
        <begin position="366"/>
        <end position="384"/>
    </location>
</feature>
<feature type="transmembrane region" description="Helical" evidence="1">
    <location>
        <begin position="44"/>
        <end position="63"/>
    </location>
</feature>
<feature type="transmembrane region" description="Helical" evidence="1">
    <location>
        <begin position="170"/>
        <end position="190"/>
    </location>
</feature>
<evidence type="ECO:0000313" key="3">
    <source>
        <dbReference type="Proteomes" id="UP000095419"/>
    </source>
</evidence>
<dbReference type="EMBL" id="CYZF01000011">
    <property type="protein sequence ID" value="CUP32705.1"/>
    <property type="molecule type" value="Genomic_DNA"/>
</dbReference>
<dbReference type="Proteomes" id="UP000095419">
    <property type="component" value="Unassembled WGS sequence"/>
</dbReference>
<dbReference type="RefSeq" id="WP_057089484.1">
    <property type="nucleotide sequence ID" value="NZ_JADMSG010000031.1"/>
</dbReference>
<feature type="transmembrane region" description="Helical" evidence="1">
    <location>
        <begin position="310"/>
        <end position="331"/>
    </location>
</feature>
<keyword evidence="1" id="KW-0472">Membrane</keyword>
<feature type="transmembrane region" description="Helical" evidence="1">
    <location>
        <begin position="242"/>
        <end position="264"/>
    </location>
</feature>
<evidence type="ECO:0000313" key="2">
    <source>
        <dbReference type="EMBL" id="CUP32705.1"/>
    </source>
</evidence>
<feature type="transmembrane region" description="Helical" evidence="1">
    <location>
        <begin position="147"/>
        <end position="164"/>
    </location>
</feature>
<accession>A0A174MFK8</accession>
<feature type="transmembrane region" description="Helical" evidence="1">
    <location>
        <begin position="95"/>
        <end position="126"/>
    </location>
</feature>
<gene>
    <name evidence="2" type="ORF">ERS417307_03481</name>
</gene>
<dbReference type="AlphaFoldDB" id="A0A174MFK8"/>
<feature type="transmembrane region" description="Helical" evidence="1">
    <location>
        <begin position="12"/>
        <end position="38"/>
    </location>
</feature>
<organism evidence="2 3">
    <name type="scientific">Bacteroides uniformis</name>
    <dbReference type="NCBI Taxonomy" id="820"/>
    <lineage>
        <taxon>Bacteria</taxon>
        <taxon>Pseudomonadati</taxon>
        <taxon>Bacteroidota</taxon>
        <taxon>Bacteroidia</taxon>
        <taxon>Bacteroidales</taxon>
        <taxon>Bacteroidaceae</taxon>
        <taxon>Bacteroides</taxon>
    </lineage>
</organism>
<keyword evidence="1" id="KW-1133">Transmembrane helix</keyword>
<feature type="transmembrane region" description="Helical" evidence="1">
    <location>
        <begin position="211"/>
        <end position="230"/>
    </location>
</feature>
<feature type="transmembrane region" description="Helical" evidence="1">
    <location>
        <begin position="276"/>
        <end position="298"/>
    </location>
</feature>
<feature type="transmembrane region" description="Helical" evidence="1">
    <location>
        <begin position="343"/>
        <end position="360"/>
    </location>
</feature>
<evidence type="ECO:0008006" key="4">
    <source>
        <dbReference type="Google" id="ProtNLM"/>
    </source>
</evidence>
<name>A0A174MFK8_BACUN</name>
<sequence>MKLGKKIDIYYYFRSVLHLLSSGALTSLGLMLISSGYFSQLKPIQVIFIISLIQWQQLGLTFAKLGMDQISFIIAFVTPGNKLDYFYLIKKYSIIVSWIFVAVIGLFFHVKAWGVLGLCILFDVFATAKVSELNARKAFVKTNIANFLKTPFFLIIVVVVAYYFDINDWIILSFFLLACFSRFGYLYNIDNKDGFVKIRDNSQLKLGIQQILNYVLFRINQYLILVPFFIEKIDSSIFVNKFLFMARYPEIVSGVLVGVSPLYLPYINKKVFSFKYVVAFVVVLCLSFSLGGYLYKLFWAMDATISFCDIFPFALHCSLILYVNALSFVFLKDKKYNSLICNLSLSLFFSALLFFLLYVLKFNVQYLIYYIVPVQLLLFIVLSLREIEK</sequence>
<proteinExistence type="predicted"/>
<reference evidence="2 3" key="1">
    <citation type="submission" date="2015-09" db="EMBL/GenBank/DDBJ databases">
        <authorList>
            <consortium name="Pathogen Informatics"/>
        </authorList>
    </citation>
    <scope>NUCLEOTIDE SEQUENCE [LARGE SCALE GENOMIC DNA]</scope>
    <source>
        <strain evidence="2 3">2789STDY5608791</strain>
    </source>
</reference>